<dbReference type="EMBL" id="LT629971">
    <property type="protein sequence ID" value="SEH64695.1"/>
    <property type="molecule type" value="Genomic_DNA"/>
</dbReference>
<dbReference type="AlphaFoldDB" id="A0A1H6JQH4"/>
<organism evidence="2 3">
    <name type="scientific">Mycolicibacterium rutilum</name>
    <name type="common">Mycobacterium rutilum</name>
    <dbReference type="NCBI Taxonomy" id="370526"/>
    <lineage>
        <taxon>Bacteria</taxon>
        <taxon>Bacillati</taxon>
        <taxon>Actinomycetota</taxon>
        <taxon>Actinomycetes</taxon>
        <taxon>Mycobacteriales</taxon>
        <taxon>Mycobacteriaceae</taxon>
        <taxon>Mycolicibacterium</taxon>
    </lineage>
</organism>
<dbReference type="OrthoDB" id="9793039at2"/>
<dbReference type="CDD" id="cd07247">
    <property type="entry name" value="SgaA_N_like"/>
    <property type="match status" value="2"/>
</dbReference>
<dbReference type="InterPro" id="IPR037523">
    <property type="entry name" value="VOC_core"/>
</dbReference>
<dbReference type="STRING" id="370526.SAMN04489835_2421"/>
<dbReference type="PANTHER" id="PTHR33993">
    <property type="entry name" value="GLYOXALASE-RELATED"/>
    <property type="match status" value="1"/>
</dbReference>
<accession>A0A1H6JQH4</accession>
<dbReference type="Gene3D" id="3.10.180.10">
    <property type="entry name" value="2,3-Dihydroxybiphenyl 1,2-Dioxygenase, domain 1"/>
    <property type="match status" value="2"/>
</dbReference>
<feature type="domain" description="VOC" evidence="1">
    <location>
        <begin position="11"/>
        <end position="127"/>
    </location>
</feature>
<dbReference type="PROSITE" id="PS51819">
    <property type="entry name" value="VOC"/>
    <property type="match status" value="2"/>
</dbReference>
<dbReference type="SUPFAM" id="SSF54593">
    <property type="entry name" value="Glyoxalase/Bleomycin resistance protein/Dihydroxybiphenyl dioxygenase"/>
    <property type="match status" value="2"/>
</dbReference>
<name>A0A1H6JQH4_MYCRU</name>
<sequence>MSVRTITPVGAPIWIDLASSDVERSQAFYGEVFGWTFESSGPEYGGYITASKDGRPVAGLMANDPQWNSPDGWTTYFHTTDVKATLDRALAAGAVTRGSVEPMEVKDKGVMGLMADPTGAFFGLWQPTGHRGFELVNEHGAPVYFQLSTRGYTAAQDFYCTVFGWQLETVSDTDEFRYSTALFGGEALLGLMDGTRDLPEGVPSNWFFFLGADDVDKSVQQILDHGGSVIRDAEDTPYGRLAAVADPTGAAFNLSSLQ</sequence>
<keyword evidence="3" id="KW-1185">Reference proteome</keyword>
<dbReference type="RefSeq" id="WP_083407358.1">
    <property type="nucleotide sequence ID" value="NZ_LT629971.1"/>
</dbReference>
<evidence type="ECO:0000259" key="1">
    <source>
        <dbReference type="PROSITE" id="PS51819"/>
    </source>
</evidence>
<dbReference type="InterPro" id="IPR052164">
    <property type="entry name" value="Anthracycline_SecMetBiosynth"/>
</dbReference>
<proteinExistence type="predicted"/>
<evidence type="ECO:0000313" key="3">
    <source>
        <dbReference type="Proteomes" id="UP000182915"/>
    </source>
</evidence>
<gene>
    <name evidence="2" type="ORF">SAMN04489835_2421</name>
</gene>
<dbReference type="PANTHER" id="PTHR33993:SF10">
    <property type="entry name" value="CONSERVED PROTEIN"/>
    <property type="match status" value="1"/>
</dbReference>
<evidence type="ECO:0000313" key="2">
    <source>
        <dbReference type="EMBL" id="SEH64695.1"/>
    </source>
</evidence>
<protein>
    <recommendedName>
        <fullName evidence="1">VOC domain-containing protein</fullName>
    </recommendedName>
</protein>
<dbReference type="InterPro" id="IPR029068">
    <property type="entry name" value="Glyas_Bleomycin-R_OHBP_Dase"/>
</dbReference>
<reference evidence="3" key="1">
    <citation type="submission" date="2016-10" db="EMBL/GenBank/DDBJ databases">
        <authorList>
            <person name="Varghese N."/>
            <person name="Submissions S."/>
        </authorList>
    </citation>
    <scope>NUCLEOTIDE SEQUENCE [LARGE SCALE GENOMIC DNA]</scope>
    <source>
        <strain evidence="3">DSM 45405</strain>
    </source>
</reference>
<feature type="domain" description="VOC" evidence="1">
    <location>
        <begin position="141"/>
        <end position="257"/>
    </location>
</feature>
<dbReference type="InterPro" id="IPR004360">
    <property type="entry name" value="Glyas_Fos-R_dOase_dom"/>
</dbReference>
<dbReference type="Proteomes" id="UP000182915">
    <property type="component" value="Chromosome I"/>
</dbReference>
<dbReference type="Pfam" id="PF00903">
    <property type="entry name" value="Glyoxalase"/>
    <property type="match status" value="2"/>
</dbReference>